<comment type="cofactor">
    <cofactor evidence="1">
        <name>FAD</name>
        <dbReference type="ChEBI" id="CHEBI:57692"/>
    </cofactor>
</comment>
<evidence type="ECO:0000259" key="6">
    <source>
        <dbReference type="Pfam" id="PF01494"/>
    </source>
</evidence>
<dbReference type="PANTHER" id="PTHR47178">
    <property type="entry name" value="MONOOXYGENASE, FAD-BINDING"/>
    <property type="match status" value="1"/>
</dbReference>
<keyword evidence="5" id="KW-0503">Monooxygenase</keyword>
<proteinExistence type="predicted"/>
<dbReference type="InterPro" id="IPR002938">
    <property type="entry name" value="FAD-bd"/>
</dbReference>
<protein>
    <recommendedName>
        <fullName evidence="6">FAD-binding domain-containing protein</fullName>
    </recommendedName>
</protein>
<evidence type="ECO:0000256" key="5">
    <source>
        <dbReference type="ARBA" id="ARBA00023033"/>
    </source>
</evidence>
<feature type="domain" description="FAD-binding" evidence="6">
    <location>
        <begin position="8"/>
        <end position="353"/>
    </location>
</feature>
<keyword evidence="4" id="KW-0560">Oxidoreductase</keyword>
<evidence type="ECO:0000313" key="7">
    <source>
        <dbReference type="EMBL" id="KAK5055516.1"/>
    </source>
</evidence>
<keyword evidence="3" id="KW-0274">FAD</keyword>
<dbReference type="PRINTS" id="PR00420">
    <property type="entry name" value="RNGMNOXGNASE"/>
</dbReference>
<gene>
    <name evidence="7" type="ORF">LTR69_008349</name>
</gene>
<reference evidence="7 8" key="1">
    <citation type="submission" date="2023-08" db="EMBL/GenBank/DDBJ databases">
        <title>Black Yeasts Isolated from many extreme environments.</title>
        <authorList>
            <person name="Coleine C."/>
            <person name="Stajich J.E."/>
            <person name="Selbmann L."/>
        </authorList>
    </citation>
    <scope>NUCLEOTIDE SEQUENCE [LARGE SCALE GENOMIC DNA]</scope>
    <source>
        <strain evidence="7 8">CCFEE 6328</strain>
    </source>
</reference>
<dbReference type="Gene3D" id="3.50.50.60">
    <property type="entry name" value="FAD/NAD(P)-binding domain"/>
    <property type="match status" value="1"/>
</dbReference>
<accession>A0ABR0J3I2</accession>
<dbReference type="Proteomes" id="UP001345691">
    <property type="component" value="Unassembled WGS sequence"/>
</dbReference>
<dbReference type="SUPFAM" id="SSF51905">
    <property type="entry name" value="FAD/NAD(P)-binding domain"/>
    <property type="match status" value="1"/>
</dbReference>
<comment type="caution">
    <text evidence="7">The sequence shown here is derived from an EMBL/GenBank/DDBJ whole genome shotgun (WGS) entry which is preliminary data.</text>
</comment>
<name>A0ABR0J3I2_9EURO</name>
<dbReference type="InterPro" id="IPR036188">
    <property type="entry name" value="FAD/NAD-bd_sf"/>
</dbReference>
<evidence type="ECO:0000313" key="8">
    <source>
        <dbReference type="Proteomes" id="UP001345691"/>
    </source>
</evidence>
<dbReference type="EMBL" id="JAVRRF010000020">
    <property type="protein sequence ID" value="KAK5055516.1"/>
    <property type="molecule type" value="Genomic_DNA"/>
</dbReference>
<dbReference type="Pfam" id="PF01494">
    <property type="entry name" value="FAD_binding_3"/>
    <property type="match status" value="1"/>
</dbReference>
<evidence type="ECO:0000256" key="1">
    <source>
        <dbReference type="ARBA" id="ARBA00001974"/>
    </source>
</evidence>
<organism evidence="7 8">
    <name type="scientific">Exophiala sideris</name>
    <dbReference type="NCBI Taxonomy" id="1016849"/>
    <lineage>
        <taxon>Eukaryota</taxon>
        <taxon>Fungi</taxon>
        <taxon>Dikarya</taxon>
        <taxon>Ascomycota</taxon>
        <taxon>Pezizomycotina</taxon>
        <taxon>Eurotiomycetes</taxon>
        <taxon>Chaetothyriomycetidae</taxon>
        <taxon>Chaetothyriales</taxon>
        <taxon>Herpotrichiellaceae</taxon>
        <taxon>Exophiala</taxon>
    </lineage>
</organism>
<evidence type="ECO:0000256" key="3">
    <source>
        <dbReference type="ARBA" id="ARBA00022827"/>
    </source>
</evidence>
<sequence length="385" mass="42006">MSKVSDPILIIGGGLGGLSLAQGLKRKGIPFRIFERDGAASFRAQGYRIRLDERGIGSLEKLLPKPLFDLAERTSSSVVGGGHRYDALTGQKSEARFGGGPPRGGTGPNWNVDRTVIRNVLLQGLEEDIEYGKRLERYDLAPEQVTAHFSDGTSATGQMVIGADGVRSHVRRQLVPGHTLLDTEMRAVFGKTPIPQGIPASIRDTVAQGINVTFEEHPNGRAVLFCDTMRFKHDNAESVVVPDDYIYWVLTFAKTRTEVDDRQLMSFTSDKSAKLAEELTKVWNESDRAVVTKQDPDAASTLFFLMARPDLDTWPTDARVTLLGDAAHSMPPLGGVGANSAFEDAAELAEVLGRGEVGDEEIGAYEKLVRDEYSGFGQVVWDEAN</sequence>
<evidence type="ECO:0000256" key="4">
    <source>
        <dbReference type="ARBA" id="ARBA00023002"/>
    </source>
</evidence>
<dbReference type="PANTHER" id="PTHR47178:SF5">
    <property type="entry name" value="FAD-BINDING DOMAIN-CONTAINING PROTEIN"/>
    <property type="match status" value="1"/>
</dbReference>
<evidence type="ECO:0000256" key="2">
    <source>
        <dbReference type="ARBA" id="ARBA00022630"/>
    </source>
</evidence>
<keyword evidence="8" id="KW-1185">Reference proteome</keyword>
<keyword evidence="2" id="KW-0285">Flavoprotein</keyword>